<dbReference type="EMBL" id="JAQQCF010000012">
    <property type="protein sequence ID" value="MFM0638094.1"/>
    <property type="molecule type" value="Genomic_DNA"/>
</dbReference>
<name>A0ABW9DTZ6_9BURK</name>
<organism evidence="1 2">
    <name type="scientific">Paraburkholderia metrosideri</name>
    <dbReference type="NCBI Taxonomy" id="580937"/>
    <lineage>
        <taxon>Bacteria</taxon>
        <taxon>Pseudomonadati</taxon>
        <taxon>Pseudomonadota</taxon>
        <taxon>Betaproteobacteria</taxon>
        <taxon>Burkholderiales</taxon>
        <taxon>Burkholderiaceae</taxon>
        <taxon>Paraburkholderia</taxon>
    </lineage>
</organism>
<sequence>MTTFTVTTTETNGVTPDQKDHGIAAALAAYNADNPDAPLADAAAYIQFVVDAAAESYVRQYGIVS</sequence>
<dbReference type="Proteomes" id="UP001629432">
    <property type="component" value="Unassembled WGS sequence"/>
</dbReference>
<keyword evidence="2" id="KW-1185">Reference proteome</keyword>
<comment type="caution">
    <text evidence="1">The sequence shown here is derived from an EMBL/GenBank/DDBJ whole genome shotgun (WGS) entry which is preliminary data.</text>
</comment>
<proteinExistence type="predicted"/>
<gene>
    <name evidence="1" type="ORF">PQQ63_15435</name>
</gene>
<evidence type="ECO:0000313" key="2">
    <source>
        <dbReference type="Proteomes" id="UP001629432"/>
    </source>
</evidence>
<accession>A0ABW9DTZ6</accession>
<dbReference type="RefSeq" id="WP_408337033.1">
    <property type="nucleotide sequence ID" value="NZ_JAQQCF010000012.1"/>
</dbReference>
<reference evidence="1 2" key="1">
    <citation type="journal article" date="2024" name="Chem. Sci.">
        <title>Discovery of megapolipeptins by genome mining of a Burkholderiales bacteria collection.</title>
        <authorList>
            <person name="Paulo B.S."/>
            <person name="Recchia M.J.J."/>
            <person name="Lee S."/>
            <person name="Fergusson C.H."/>
            <person name="Romanowski S.B."/>
            <person name="Hernandez A."/>
            <person name="Krull N."/>
            <person name="Liu D.Y."/>
            <person name="Cavanagh H."/>
            <person name="Bos A."/>
            <person name="Gray C.A."/>
            <person name="Murphy B.T."/>
            <person name="Linington R.G."/>
            <person name="Eustaquio A.S."/>
        </authorList>
    </citation>
    <scope>NUCLEOTIDE SEQUENCE [LARGE SCALE GENOMIC DNA]</scope>
    <source>
        <strain evidence="1 2">RL17-338-BIC-A</strain>
    </source>
</reference>
<evidence type="ECO:0000313" key="1">
    <source>
        <dbReference type="EMBL" id="MFM0638094.1"/>
    </source>
</evidence>
<protein>
    <submittedName>
        <fullName evidence="1">Uncharacterized protein</fullName>
    </submittedName>
</protein>